<accession>A0A6T9Y1R7</accession>
<dbReference type="PANTHER" id="PTHR48098">
    <property type="entry name" value="ENTEROCHELIN ESTERASE-RELATED"/>
    <property type="match status" value="1"/>
</dbReference>
<proteinExistence type="predicted"/>
<protein>
    <submittedName>
        <fullName evidence="1">Carbohydrate esterase, family CE1</fullName>
        <ecNumber evidence="1">3.1.1.-</ecNumber>
    </submittedName>
</protein>
<dbReference type="PANTHER" id="PTHR48098:SF1">
    <property type="entry name" value="DIACYLGLYCEROL ACYLTRANSFERASE_MYCOLYLTRANSFERASE AG85A"/>
    <property type="match status" value="1"/>
</dbReference>
<dbReference type="EMBL" id="LR812090">
    <property type="protein sequence ID" value="CAB9493652.1"/>
    <property type="molecule type" value="Genomic_DNA"/>
</dbReference>
<dbReference type="GO" id="GO:0016747">
    <property type="term" value="F:acyltransferase activity, transferring groups other than amino-acyl groups"/>
    <property type="evidence" value="ECO:0007669"/>
    <property type="project" value="TreeGrafter"/>
</dbReference>
<dbReference type="SUPFAM" id="SSF53474">
    <property type="entry name" value="alpha/beta-Hydrolases"/>
    <property type="match status" value="1"/>
</dbReference>
<dbReference type="EC" id="3.1.1.-" evidence="1"/>
<name>A0A6T9Y1R7_ALTMA</name>
<dbReference type="RefSeq" id="WP_179983156.1">
    <property type="nucleotide sequence ID" value="NZ_LR812090.1"/>
</dbReference>
<reference evidence="1 2" key="1">
    <citation type="submission" date="2020-06" db="EMBL/GenBank/DDBJ databases">
        <authorList>
            <person name="Duchaud E."/>
        </authorList>
    </citation>
    <scope>NUCLEOTIDE SEQUENCE [LARGE SCALE GENOMIC DNA]</scope>
    <source>
        <strain evidence="1">Alteromonas fortis</strain>
    </source>
</reference>
<dbReference type="Gene3D" id="3.40.50.1820">
    <property type="entry name" value="alpha/beta hydrolase"/>
    <property type="match status" value="1"/>
</dbReference>
<dbReference type="InterPro" id="IPR050583">
    <property type="entry name" value="Mycobacterial_A85_antigen"/>
</dbReference>
<organism evidence="1 2">
    <name type="scientific">Alteromonas macleodii</name>
    <name type="common">Pseudoalteromonas macleodii</name>
    <dbReference type="NCBI Taxonomy" id="28108"/>
    <lineage>
        <taxon>Bacteria</taxon>
        <taxon>Pseudomonadati</taxon>
        <taxon>Pseudomonadota</taxon>
        <taxon>Gammaproteobacteria</taxon>
        <taxon>Alteromonadales</taxon>
        <taxon>Alteromonadaceae</taxon>
        <taxon>Alteromonas/Salinimonas group</taxon>
        <taxon>Alteromonas</taxon>
    </lineage>
</organism>
<dbReference type="Pfam" id="PF00756">
    <property type="entry name" value="Esterase"/>
    <property type="match status" value="1"/>
</dbReference>
<evidence type="ECO:0000313" key="2">
    <source>
        <dbReference type="Proteomes" id="UP000509458"/>
    </source>
</evidence>
<dbReference type="Proteomes" id="UP000509458">
    <property type="component" value="Chromosome"/>
</dbReference>
<dbReference type="InterPro" id="IPR000801">
    <property type="entry name" value="Esterase-like"/>
</dbReference>
<gene>
    <name evidence="1" type="ORF">ALFOR1_30576</name>
</gene>
<sequence length="266" mass="30520">MTVKRLEVSNPRFTSDNLTLITVHSSAVNGRRDISVYNAHPESKDLPVVVLLHGVYGNHWVWMNLGGVHEVYKQLHKKGLGEFVLVMPSDGALWDGSGYLPLKEHGNYETWIVEDVKDAVTQTIDAVSKQSNWYISGLSMGGFGALRLGAKYPSVYKGISAHSAITCMDDFTHFVDYPIETYCCEHEYETDLMYWLSKSKNELPSLRLDCGYQDVLYESNKALTSQLRHEGISFDFEWLDGGHEWSYWHRNVEKTLRFFDQIQKRL</sequence>
<dbReference type="GO" id="GO:0016787">
    <property type="term" value="F:hydrolase activity"/>
    <property type="evidence" value="ECO:0007669"/>
    <property type="project" value="UniProtKB-KW"/>
</dbReference>
<dbReference type="AlphaFoldDB" id="A0A6T9Y1R7"/>
<dbReference type="InterPro" id="IPR029058">
    <property type="entry name" value="AB_hydrolase_fold"/>
</dbReference>
<evidence type="ECO:0000313" key="1">
    <source>
        <dbReference type="EMBL" id="CAB9493652.1"/>
    </source>
</evidence>
<keyword evidence="1" id="KW-0378">Hydrolase</keyword>